<dbReference type="GO" id="GO:0033743">
    <property type="term" value="F:peptide-methionine (R)-S-oxide reductase activity"/>
    <property type="evidence" value="ECO:0007669"/>
    <property type="project" value="UniProtKB-EC"/>
</dbReference>
<accession>A0ABW5MZK3</accession>
<dbReference type="InterPro" id="IPR028427">
    <property type="entry name" value="Met_Sox_Rdtase_MsrB"/>
</dbReference>
<dbReference type="PANTHER" id="PTHR10173:SF52">
    <property type="entry name" value="METHIONINE-R-SULFOXIDE REDUCTASE B1"/>
    <property type="match status" value="1"/>
</dbReference>
<evidence type="ECO:0000313" key="5">
    <source>
        <dbReference type="EMBL" id="MFD2588246.1"/>
    </source>
</evidence>
<evidence type="ECO:0000259" key="4">
    <source>
        <dbReference type="PROSITE" id="PS51790"/>
    </source>
</evidence>
<name>A0ABW5MZK3_9FLAO</name>
<dbReference type="RefSeq" id="WP_377767774.1">
    <property type="nucleotide sequence ID" value="NZ_JBHULB010000076.1"/>
</dbReference>
<keyword evidence="2 5" id="KW-0560">Oxidoreductase</keyword>
<keyword evidence="6" id="KW-1185">Reference proteome</keyword>
<dbReference type="NCBIfam" id="TIGR00357">
    <property type="entry name" value="peptide-methionine (R)-S-oxide reductase MsrB"/>
    <property type="match status" value="1"/>
</dbReference>
<proteinExistence type="predicted"/>
<dbReference type="Gene3D" id="2.170.150.20">
    <property type="entry name" value="Peptide methionine sulfoxide reductase"/>
    <property type="match status" value="1"/>
</dbReference>
<dbReference type="SUPFAM" id="SSF51316">
    <property type="entry name" value="Mss4-like"/>
    <property type="match status" value="1"/>
</dbReference>
<gene>
    <name evidence="5" type="primary">msrB</name>
    <name evidence="5" type="ORF">ACFSQJ_15000</name>
</gene>
<comment type="catalytic activity">
    <reaction evidence="3">
        <text>L-methionyl-[protein] + [thioredoxin]-disulfide + H2O = L-methionyl-(R)-S-oxide-[protein] + [thioredoxin]-dithiol</text>
        <dbReference type="Rhea" id="RHEA:24164"/>
        <dbReference type="Rhea" id="RHEA-COMP:10698"/>
        <dbReference type="Rhea" id="RHEA-COMP:10700"/>
        <dbReference type="Rhea" id="RHEA-COMP:12313"/>
        <dbReference type="Rhea" id="RHEA-COMP:12314"/>
        <dbReference type="ChEBI" id="CHEBI:15377"/>
        <dbReference type="ChEBI" id="CHEBI:16044"/>
        <dbReference type="ChEBI" id="CHEBI:29950"/>
        <dbReference type="ChEBI" id="CHEBI:45764"/>
        <dbReference type="ChEBI" id="CHEBI:50058"/>
        <dbReference type="EC" id="1.8.4.12"/>
    </reaction>
</comment>
<dbReference type="EMBL" id="JBHULB010000076">
    <property type="protein sequence ID" value="MFD2588246.1"/>
    <property type="molecule type" value="Genomic_DNA"/>
</dbReference>
<evidence type="ECO:0000256" key="3">
    <source>
        <dbReference type="ARBA" id="ARBA00048488"/>
    </source>
</evidence>
<dbReference type="InterPro" id="IPR002579">
    <property type="entry name" value="Met_Sox_Rdtase_MsrB_dom"/>
</dbReference>
<dbReference type="InterPro" id="IPR011057">
    <property type="entry name" value="Mss4-like_sf"/>
</dbReference>
<evidence type="ECO:0000313" key="6">
    <source>
        <dbReference type="Proteomes" id="UP001597526"/>
    </source>
</evidence>
<dbReference type="Proteomes" id="UP001597526">
    <property type="component" value="Unassembled WGS sequence"/>
</dbReference>
<evidence type="ECO:0000256" key="2">
    <source>
        <dbReference type="ARBA" id="ARBA00023002"/>
    </source>
</evidence>
<dbReference type="EC" id="1.8.4.12" evidence="1"/>
<comment type="caution">
    <text evidence="5">The sequence shown here is derived from an EMBL/GenBank/DDBJ whole genome shotgun (WGS) entry which is preliminary data.</text>
</comment>
<dbReference type="PANTHER" id="PTHR10173">
    <property type="entry name" value="METHIONINE SULFOXIDE REDUCTASE"/>
    <property type="match status" value="1"/>
</dbReference>
<reference evidence="6" key="1">
    <citation type="journal article" date="2019" name="Int. J. Syst. Evol. Microbiol.">
        <title>The Global Catalogue of Microorganisms (GCM) 10K type strain sequencing project: providing services to taxonomists for standard genome sequencing and annotation.</title>
        <authorList>
            <consortium name="The Broad Institute Genomics Platform"/>
            <consortium name="The Broad Institute Genome Sequencing Center for Infectious Disease"/>
            <person name="Wu L."/>
            <person name="Ma J."/>
        </authorList>
    </citation>
    <scope>NUCLEOTIDE SEQUENCE [LARGE SCALE GENOMIC DNA]</scope>
    <source>
        <strain evidence="6">KCTC 52368</strain>
    </source>
</reference>
<evidence type="ECO:0000256" key="1">
    <source>
        <dbReference type="ARBA" id="ARBA00012499"/>
    </source>
</evidence>
<protein>
    <recommendedName>
        <fullName evidence="1">peptide-methionine (R)-S-oxide reductase</fullName>
        <ecNumber evidence="1">1.8.4.12</ecNumber>
    </recommendedName>
</protein>
<organism evidence="5 6">
    <name type="scientific">Croceitalea marina</name>
    <dbReference type="NCBI Taxonomy" id="1775166"/>
    <lineage>
        <taxon>Bacteria</taxon>
        <taxon>Pseudomonadati</taxon>
        <taxon>Bacteroidota</taxon>
        <taxon>Flavobacteriia</taxon>
        <taxon>Flavobacteriales</taxon>
        <taxon>Flavobacteriaceae</taxon>
        <taxon>Croceitalea</taxon>
    </lineage>
</organism>
<dbReference type="Pfam" id="PF01641">
    <property type="entry name" value="SelR"/>
    <property type="match status" value="1"/>
</dbReference>
<feature type="domain" description="MsrB" evidence="4">
    <location>
        <begin position="10"/>
        <end position="132"/>
    </location>
</feature>
<dbReference type="PROSITE" id="PS51790">
    <property type="entry name" value="MSRB"/>
    <property type="match status" value="1"/>
</dbReference>
<sequence length="135" mass="15338">MKKYGVEKSEEEWKELLTPEEYYVLRQKGTERPHTGALNLHFENGDYHCKGCKAKLFESEHKFESGCGWPSFDEAVEGAIEYIRDTSHGMVRTETVCANCGGHLGHVFNDGPRKTTGQRYCINSLSIDFDASKNQ</sequence>